<dbReference type="Gene3D" id="3.40.50.2300">
    <property type="match status" value="1"/>
</dbReference>
<feature type="domain" description="Response regulatory" evidence="4">
    <location>
        <begin position="3"/>
        <end position="124"/>
    </location>
</feature>
<feature type="domain" description="HTH LytTR-type" evidence="5">
    <location>
        <begin position="139"/>
        <end position="237"/>
    </location>
</feature>
<evidence type="ECO:0000259" key="4">
    <source>
        <dbReference type="PROSITE" id="PS50110"/>
    </source>
</evidence>
<evidence type="ECO:0000256" key="3">
    <source>
        <dbReference type="PROSITE-ProRule" id="PRU00169"/>
    </source>
</evidence>
<dbReference type="PROSITE" id="PS50930">
    <property type="entry name" value="HTH_LYTTR"/>
    <property type="match status" value="1"/>
</dbReference>
<dbReference type="Gene3D" id="2.40.50.1020">
    <property type="entry name" value="LytTr DNA-binding domain"/>
    <property type="match status" value="1"/>
</dbReference>
<comment type="function">
    <text evidence="2">May play the central regulatory role in sporulation. It may be an element of the effector pathway responsible for the activation of sporulation genes in response to nutritional stress. Spo0A may act in concert with spo0H (a sigma factor) to control the expression of some genes that are critical to the sporulation process.</text>
</comment>
<dbReference type="InterPro" id="IPR007492">
    <property type="entry name" value="LytTR_DNA-bd_dom"/>
</dbReference>
<dbReference type="GO" id="GO:0003677">
    <property type="term" value="F:DNA binding"/>
    <property type="evidence" value="ECO:0007669"/>
    <property type="project" value="InterPro"/>
</dbReference>
<dbReference type="Pfam" id="PF04397">
    <property type="entry name" value="LytTR"/>
    <property type="match status" value="1"/>
</dbReference>
<organism evidence="6 7">
    <name type="scientific">Anaeromicropila populeti</name>
    <dbReference type="NCBI Taxonomy" id="37658"/>
    <lineage>
        <taxon>Bacteria</taxon>
        <taxon>Bacillati</taxon>
        <taxon>Bacillota</taxon>
        <taxon>Clostridia</taxon>
        <taxon>Lachnospirales</taxon>
        <taxon>Lachnospiraceae</taxon>
        <taxon>Anaeromicropila</taxon>
    </lineage>
</organism>
<feature type="modified residue" description="4-aspartylphosphate" evidence="3">
    <location>
        <position position="59"/>
    </location>
</feature>
<accession>A0A1I6LZR7</accession>
<dbReference type="SMART" id="SM00448">
    <property type="entry name" value="REC"/>
    <property type="match status" value="1"/>
</dbReference>
<gene>
    <name evidence="6" type="ORF">SAMN05661086_03700</name>
</gene>
<dbReference type="STRING" id="37658.SAMN05661086_03700"/>
<evidence type="ECO:0000313" key="6">
    <source>
        <dbReference type="EMBL" id="SFS08940.1"/>
    </source>
</evidence>
<dbReference type="Pfam" id="PF00072">
    <property type="entry name" value="Response_reg"/>
    <property type="match status" value="1"/>
</dbReference>
<dbReference type="EMBL" id="FOYZ01000028">
    <property type="protein sequence ID" value="SFS08940.1"/>
    <property type="molecule type" value="Genomic_DNA"/>
</dbReference>
<reference evidence="6 7" key="1">
    <citation type="submission" date="2016-10" db="EMBL/GenBank/DDBJ databases">
        <authorList>
            <person name="de Groot N.N."/>
        </authorList>
    </citation>
    <scope>NUCLEOTIDE SEQUENCE [LARGE SCALE GENOMIC DNA]</scope>
    <source>
        <strain evidence="6 7">743A</strain>
    </source>
</reference>
<keyword evidence="3" id="KW-0597">Phosphoprotein</keyword>
<sequence length="241" mass="27571">MIEILILDDDNLCIDINKACVSRFAEKLKVAINTHCYNNVNSEITDLLRRVKIDIAVLDIDLENTYMNGFKIAEIVLKKNPLAIVIFVTSHSEYALDAFNIMAFGYLSKPVQPDKFEQIFRKALVQITGIGTIKNNHVIEVTSNRENCILKENSILYIMKFSQSVEITTKKETFIVYGTLKEIEGKLSSAFLKISASIIVNKSKIDKICGKTLVMLDGKELQIAIRKYKDVIREYREYLEY</sequence>
<dbReference type="InterPro" id="IPR046947">
    <property type="entry name" value="LytR-like"/>
</dbReference>
<dbReference type="RefSeq" id="WP_092564380.1">
    <property type="nucleotide sequence ID" value="NZ_FOYZ01000028.1"/>
</dbReference>
<dbReference type="SMART" id="SM00850">
    <property type="entry name" value="LytTR"/>
    <property type="match status" value="1"/>
</dbReference>
<dbReference type="GO" id="GO:0000156">
    <property type="term" value="F:phosphorelay response regulator activity"/>
    <property type="evidence" value="ECO:0007669"/>
    <property type="project" value="InterPro"/>
</dbReference>
<keyword evidence="7" id="KW-1185">Reference proteome</keyword>
<dbReference type="InterPro" id="IPR011006">
    <property type="entry name" value="CheY-like_superfamily"/>
</dbReference>
<evidence type="ECO:0000256" key="1">
    <source>
        <dbReference type="ARBA" id="ARBA00018672"/>
    </source>
</evidence>
<evidence type="ECO:0000313" key="7">
    <source>
        <dbReference type="Proteomes" id="UP000199659"/>
    </source>
</evidence>
<dbReference type="AlphaFoldDB" id="A0A1I6LZR7"/>
<evidence type="ECO:0000259" key="5">
    <source>
        <dbReference type="PROSITE" id="PS50930"/>
    </source>
</evidence>
<dbReference type="PROSITE" id="PS50110">
    <property type="entry name" value="RESPONSE_REGULATORY"/>
    <property type="match status" value="1"/>
</dbReference>
<evidence type="ECO:0000256" key="2">
    <source>
        <dbReference type="ARBA" id="ARBA00024867"/>
    </source>
</evidence>
<dbReference type="PANTHER" id="PTHR37299">
    <property type="entry name" value="TRANSCRIPTIONAL REGULATOR-RELATED"/>
    <property type="match status" value="1"/>
</dbReference>
<dbReference type="PANTHER" id="PTHR37299:SF1">
    <property type="entry name" value="STAGE 0 SPORULATION PROTEIN A HOMOLOG"/>
    <property type="match status" value="1"/>
</dbReference>
<protein>
    <recommendedName>
        <fullName evidence="1">Stage 0 sporulation protein A homolog</fullName>
    </recommendedName>
</protein>
<proteinExistence type="predicted"/>
<name>A0A1I6LZR7_9FIRM</name>
<dbReference type="OrthoDB" id="9788600at2"/>
<dbReference type="Proteomes" id="UP000199659">
    <property type="component" value="Unassembled WGS sequence"/>
</dbReference>
<dbReference type="SUPFAM" id="SSF52172">
    <property type="entry name" value="CheY-like"/>
    <property type="match status" value="1"/>
</dbReference>
<dbReference type="InterPro" id="IPR001789">
    <property type="entry name" value="Sig_transdc_resp-reg_receiver"/>
</dbReference>